<accession>A0ABS9MDG7</accession>
<dbReference type="EMBL" id="JAKNJB010000047">
    <property type="protein sequence ID" value="MCG4528859.1"/>
    <property type="molecule type" value="Genomic_DNA"/>
</dbReference>
<organism evidence="2 3">
    <name type="scientific">Intestinimonas massiliensis</name>
    <name type="common">ex Afouda et al. 2020</name>
    <dbReference type="NCBI Taxonomy" id="1673721"/>
    <lineage>
        <taxon>Bacteria</taxon>
        <taxon>Bacillati</taxon>
        <taxon>Bacillota</taxon>
        <taxon>Clostridia</taxon>
        <taxon>Eubacteriales</taxon>
        <taxon>Intestinimonas</taxon>
    </lineage>
</organism>
<evidence type="ECO:0008006" key="4">
    <source>
        <dbReference type="Google" id="ProtNLM"/>
    </source>
</evidence>
<dbReference type="RefSeq" id="WP_238075087.1">
    <property type="nucleotide sequence ID" value="NZ_JAKNJB010000047.1"/>
</dbReference>
<keyword evidence="3" id="KW-1185">Reference proteome</keyword>
<proteinExistence type="predicted"/>
<name>A0ABS9MDG7_9FIRM</name>
<evidence type="ECO:0000313" key="2">
    <source>
        <dbReference type="EMBL" id="MCG4528859.1"/>
    </source>
</evidence>
<sequence length="145" mass="16366">MSGPYDNIIHLPHPTSPKHPRMPMADRAAQFSPFAALTGHGNAIAETTRLTDRRIELEEDDRAELDRRLSILVEHIQERPEVTVVWFLPDEKKAGGQYVTTAGQLKKIDDITRILQLADGTAVPLDDVLELRSDCFRGIFPHNFL</sequence>
<gene>
    <name evidence="2" type="ORF">L0P79_17615</name>
</gene>
<dbReference type="Proteomes" id="UP001200313">
    <property type="component" value="Unassembled WGS sequence"/>
</dbReference>
<protein>
    <recommendedName>
        <fullName evidence="4">YolD-like family protein</fullName>
    </recommendedName>
</protein>
<evidence type="ECO:0000256" key="1">
    <source>
        <dbReference type="SAM" id="MobiDB-lite"/>
    </source>
</evidence>
<evidence type="ECO:0000313" key="3">
    <source>
        <dbReference type="Proteomes" id="UP001200313"/>
    </source>
</evidence>
<comment type="caution">
    <text evidence="2">The sequence shown here is derived from an EMBL/GenBank/DDBJ whole genome shotgun (WGS) entry which is preliminary data.</text>
</comment>
<feature type="region of interest" description="Disordered" evidence="1">
    <location>
        <begin position="1"/>
        <end position="22"/>
    </location>
</feature>
<reference evidence="2 3" key="1">
    <citation type="submission" date="2022-01" db="EMBL/GenBank/DDBJ databases">
        <title>Collection of gut derived symbiotic bacterial strains cultured from healthy donors.</title>
        <authorList>
            <person name="Lin H."/>
            <person name="Kohout C."/>
            <person name="Waligurski E."/>
            <person name="Pamer E.G."/>
        </authorList>
    </citation>
    <scope>NUCLEOTIDE SEQUENCE [LARGE SCALE GENOMIC DNA]</scope>
    <source>
        <strain evidence="2 3">DFI.3.7</strain>
    </source>
</reference>